<dbReference type="EMBL" id="BK014928">
    <property type="protein sequence ID" value="DAD83122.1"/>
    <property type="molecule type" value="Genomic_DNA"/>
</dbReference>
<reference evidence="1" key="1">
    <citation type="journal article" date="2021" name="Proc. Natl. Acad. Sci. U.S.A.">
        <title>A Catalog of Tens of Thousands of Viruses from Human Metagenomes Reveals Hidden Associations with Chronic Diseases.</title>
        <authorList>
            <person name="Tisza M.J."/>
            <person name="Buck C.B."/>
        </authorList>
    </citation>
    <scope>NUCLEOTIDE SEQUENCE</scope>
    <source>
        <strain evidence="1">Ctlpi2</strain>
    </source>
</reference>
<organism evidence="1">
    <name type="scientific">Podoviridae sp. ctlpi2</name>
    <dbReference type="NCBI Taxonomy" id="2826574"/>
    <lineage>
        <taxon>Viruses</taxon>
        <taxon>Duplodnaviria</taxon>
        <taxon>Heunggongvirae</taxon>
        <taxon>Uroviricota</taxon>
        <taxon>Caudoviricetes</taxon>
    </lineage>
</organism>
<sequence length="263" mass="29371">MPNYLIETRVSPSFVLPAGAELFISDGGTARPTRVEQVAHLGGRFVAVPIPGGIDTPLSTEEAVLLGTLLRGGKVFPKQDKVWLYCRRKDTAYMLNICPRARFLRPERHRDAIEVWGQTAAKLIHYAMDKAPTDKELATLTLQPAAYALHRDLLQVMFTAMSKVCSFDDRRFTWQACPDLMADSLVPAFAKAFEAPMYLATRSKHTTCVGFRLPPYCGKRWAVSGDKLLVPCKITPTRKHVTPAIQKRLGNYIVINNLIKETA</sequence>
<evidence type="ECO:0000313" key="1">
    <source>
        <dbReference type="EMBL" id="DAD83122.1"/>
    </source>
</evidence>
<protein>
    <submittedName>
        <fullName evidence="1">Uncharacterized protein</fullName>
    </submittedName>
</protein>
<accession>A0A8S5MLQ6</accession>
<proteinExistence type="predicted"/>
<name>A0A8S5MLQ6_9CAUD</name>